<evidence type="ECO:0000256" key="6">
    <source>
        <dbReference type="ARBA" id="ARBA00022603"/>
    </source>
</evidence>
<dbReference type="Pfam" id="PF01717">
    <property type="entry name" value="Meth_synt_2"/>
    <property type="match status" value="1"/>
</dbReference>
<evidence type="ECO:0000256" key="8">
    <source>
        <dbReference type="ARBA" id="ARBA00022679"/>
    </source>
</evidence>
<dbReference type="GO" id="GO:0003871">
    <property type="term" value="F:5-methyltetrahydropteroyltriglutamate-homocysteine S-methyltransferase activity"/>
    <property type="evidence" value="ECO:0007669"/>
    <property type="project" value="UniProtKB-EC"/>
</dbReference>
<evidence type="ECO:0000256" key="3">
    <source>
        <dbReference type="ARBA" id="ARBA00004681"/>
    </source>
</evidence>
<dbReference type="Gene3D" id="3.20.20.210">
    <property type="match status" value="2"/>
</dbReference>
<keyword evidence="10" id="KW-0862">Zinc</keyword>
<evidence type="ECO:0000256" key="1">
    <source>
        <dbReference type="ARBA" id="ARBA00001947"/>
    </source>
</evidence>
<evidence type="ECO:0000259" key="12">
    <source>
        <dbReference type="Pfam" id="PF01717"/>
    </source>
</evidence>
<evidence type="ECO:0000256" key="5">
    <source>
        <dbReference type="ARBA" id="ARBA00012034"/>
    </source>
</evidence>
<dbReference type="InterPro" id="IPR013215">
    <property type="entry name" value="Cbl-indep_Met_Synth_N"/>
</dbReference>
<dbReference type="UniPathway" id="UPA00051">
    <property type="reaction ID" value="UER00082"/>
</dbReference>
<keyword evidence="7" id="KW-0028">Amino-acid biosynthesis</keyword>
<dbReference type="PANTHER" id="PTHR30519">
    <property type="entry name" value="5-METHYLTETRAHYDROPTEROYLTRIGLUTAMATE--HOMOCYSTEINE METHYLTRANSFERASE"/>
    <property type="match status" value="1"/>
</dbReference>
<dbReference type="CDD" id="cd03311">
    <property type="entry name" value="CIMS_C_terminal_like"/>
    <property type="match status" value="1"/>
</dbReference>
<dbReference type="EMBL" id="RRYP01029744">
    <property type="protein sequence ID" value="TNV71604.1"/>
    <property type="molecule type" value="Genomic_DNA"/>
</dbReference>
<sequence>MSFGKAVYRLNAMNRPYAMRGYCARTETVLCEIRISVEGPFGIEPGSDRRCNTYKKGSRMTIATNLGFSRMGINRETKKALERYWANKITTNELLEVTGQVRQEAWELQRRAGLDVVPCNDFSLYDHVLDTAVMVGAVPERFEKIDDDLDRYFAMARGSRCIGDKTNLAALEMTKWFDTNYHYLVPEFYEGQQFRLSSMKPVEEYLEAKQLGYQARPVLVGPVTFLSLGKSKGGQFEPLDLLDSLIPVYEELLSKLHLAGADWVRIDEPCLAMDTDERTMEAIEQAYSRLGAVNPGLKIMFTTYFGSIGSHIERLSKLPFAGLHLDLVRAPEDLEIALKTIRPDFTLSLGLVDGRNVWRTDLEHAVDVAIEASKHAKIEIAPSCSLLHSPIDLEGETGIDLNVREWLAFSKQKIEELAIIAKTVNSGRSSVQDKIDENRAILDRRAHSELTFDPDVRKRSGLIGHDMLNRQSAFHVRKPLQHEKLGLPEFPTTTIGSFPQTDEVRKKRAEFESGKLSHDEYHSYLKERTTEAIRWQEEVGLDVLVHGEFERKDMVEHFGELLKGFVFSKNGWVQSYGSRCVKPPIIYGDVSRRQPMTTAWTRFAQALTDRPVKGMLTGPVTILQWSFVRDDQPRSETCRQIALAIRDEVVDLEAGGAGIVQIDEPALREGLPLRKKDWPVYLRWAVDAFRLASSGVRDETQIHTHMCYCEFNDIIDSIAELDADVISIETSRSQMELLSAFGEFSYPNDIGPGVYDIHSPRIPTQDEIETLLRKALEVLRNDQIWVNPDCGLKTRRWDEVKPALAAMVAAARALRKSLKPEGSR</sequence>
<comment type="cofactor">
    <cofactor evidence="1">
        <name>Zn(2+)</name>
        <dbReference type="ChEBI" id="CHEBI:29105"/>
    </cofactor>
</comment>
<evidence type="ECO:0000313" key="15">
    <source>
        <dbReference type="Proteomes" id="UP000785679"/>
    </source>
</evidence>
<dbReference type="SUPFAM" id="SSF51726">
    <property type="entry name" value="UROD/MetE-like"/>
    <property type="match status" value="2"/>
</dbReference>
<evidence type="ECO:0000256" key="10">
    <source>
        <dbReference type="ARBA" id="ARBA00022833"/>
    </source>
</evidence>
<dbReference type="NCBIfam" id="TIGR01371">
    <property type="entry name" value="met_syn_B12ind"/>
    <property type="match status" value="1"/>
</dbReference>
<comment type="function">
    <text evidence="2">Catalyzes the transfer of a methyl group from 5-methyltetrahydrofolate to homocysteine resulting in methionine formation.</text>
</comment>
<reference evidence="14" key="1">
    <citation type="submission" date="2019-06" db="EMBL/GenBank/DDBJ databases">
        <authorList>
            <person name="Zheng W."/>
        </authorList>
    </citation>
    <scope>NUCLEOTIDE SEQUENCE</scope>
    <source>
        <strain evidence="14">QDHG01</strain>
    </source>
</reference>
<evidence type="ECO:0000256" key="4">
    <source>
        <dbReference type="ARBA" id="ARBA00009553"/>
    </source>
</evidence>
<evidence type="ECO:0000256" key="9">
    <source>
        <dbReference type="ARBA" id="ARBA00022723"/>
    </source>
</evidence>
<organism evidence="14 15">
    <name type="scientific">Halteria grandinella</name>
    <dbReference type="NCBI Taxonomy" id="5974"/>
    <lineage>
        <taxon>Eukaryota</taxon>
        <taxon>Sar</taxon>
        <taxon>Alveolata</taxon>
        <taxon>Ciliophora</taxon>
        <taxon>Intramacronucleata</taxon>
        <taxon>Spirotrichea</taxon>
        <taxon>Stichotrichia</taxon>
        <taxon>Sporadotrichida</taxon>
        <taxon>Halteriidae</taxon>
        <taxon>Halteria</taxon>
    </lineage>
</organism>
<comment type="similarity">
    <text evidence="4">Belongs to the vitamin-B12 independent methionine synthase family.</text>
</comment>
<dbReference type="NCBIfam" id="NF003556">
    <property type="entry name" value="PRK05222.1"/>
    <property type="match status" value="1"/>
</dbReference>
<evidence type="ECO:0000313" key="14">
    <source>
        <dbReference type="EMBL" id="TNV71604.1"/>
    </source>
</evidence>
<feature type="domain" description="Cobalamin-independent methionine synthase MetE C-terminal/archaeal" evidence="12">
    <location>
        <begin position="490"/>
        <end position="812"/>
    </location>
</feature>
<keyword evidence="11" id="KW-0486">Methionine biosynthesis</keyword>
<keyword evidence="8" id="KW-0808">Transferase</keyword>
<protein>
    <recommendedName>
        <fullName evidence="5">5-methyltetrahydropteroyltriglutamate--homocysteine S-methyltransferase</fullName>
        <ecNumber evidence="5">2.1.1.14</ecNumber>
    </recommendedName>
</protein>
<dbReference type="GO" id="GO:0008270">
    <property type="term" value="F:zinc ion binding"/>
    <property type="evidence" value="ECO:0007669"/>
    <property type="project" value="InterPro"/>
</dbReference>
<dbReference type="InterPro" id="IPR006276">
    <property type="entry name" value="Cobalamin-indep_Met_synthase"/>
</dbReference>
<gene>
    <name evidence="14" type="ORF">FGO68_gene13097</name>
</gene>
<dbReference type="CDD" id="cd03312">
    <property type="entry name" value="CIMS_N_terminal_like"/>
    <property type="match status" value="1"/>
</dbReference>
<keyword evidence="6" id="KW-0489">Methyltransferase</keyword>
<dbReference type="OrthoDB" id="1053771at2759"/>
<comment type="caution">
    <text evidence="14">The sequence shown here is derived from an EMBL/GenBank/DDBJ whole genome shotgun (WGS) entry which is preliminary data.</text>
</comment>
<evidence type="ECO:0000259" key="13">
    <source>
        <dbReference type="Pfam" id="PF08267"/>
    </source>
</evidence>
<name>A0A8J8NB39_HALGN</name>
<dbReference type="AlphaFoldDB" id="A0A8J8NB39"/>
<evidence type="ECO:0000256" key="11">
    <source>
        <dbReference type="ARBA" id="ARBA00023167"/>
    </source>
</evidence>
<dbReference type="InterPro" id="IPR038071">
    <property type="entry name" value="UROD/MetE-like_sf"/>
</dbReference>
<keyword evidence="15" id="KW-1185">Reference proteome</keyword>
<dbReference type="HAMAP" id="MF_00172">
    <property type="entry name" value="Meth_synth"/>
    <property type="match status" value="1"/>
</dbReference>
<dbReference type="GO" id="GO:0009086">
    <property type="term" value="P:methionine biosynthetic process"/>
    <property type="evidence" value="ECO:0007669"/>
    <property type="project" value="UniProtKB-KW"/>
</dbReference>
<dbReference type="GO" id="GO:0032259">
    <property type="term" value="P:methylation"/>
    <property type="evidence" value="ECO:0007669"/>
    <property type="project" value="UniProtKB-KW"/>
</dbReference>
<dbReference type="InterPro" id="IPR002629">
    <property type="entry name" value="Met_Synth_C/arc"/>
</dbReference>
<dbReference type="EC" id="2.1.1.14" evidence="5"/>
<evidence type="ECO:0000256" key="2">
    <source>
        <dbReference type="ARBA" id="ARBA00002777"/>
    </source>
</evidence>
<keyword evidence="9" id="KW-0479">Metal-binding</keyword>
<feature type="domain" description="Cobalamin-independent methionine synthase MetE N-terminal" evidence="13">
    <location>
        <begin position="63"/>
        <end position="373"/>
    </location>
</feature>
<accession>A0A8J8NB39</accession>
<evidence type="ECO:0000256" key="7">
    <source>
        <dbReference type="ARBA" id="ARBA00022605"/>
    </source>
</evidence>
<dbReference type="Pfam" id="PF08267">
    <property type="entry name" value="Meth_synt_1"/>
    <property type="match status" value="1"/>
</dbReference>
<comment type="pathway">
    <text evidence="3">Amino-acid biosynthesis; L-methionine biosynthesis via de novo pathway; L-methionine from L-homocysteine (MetE route): step 1/1.</text>
</comment>
<dbReference type="Proteomes" id="UP000785679">
    <property type="component" value="Unassembled WGS sequence"/>
</dbReference>
<proteinExistence type="inferred from homology"/>